<dbReference type="RefSeq" id="WP_015757288.1">
    <property type="nucleotide sequence ID" value="NC_013216.1"/>
</dbReference>
<keyword evidence="3" id="KW-1185">Reference proteome</keyword>
<dbReference type="OrthoDB" id="9797344at2"/>
<dbReference type="AlphaFoldDB" id="C8VX01"/>
<dbReference type="CDD" id="cd00077">
    <property type="entry name" value="HDc"/>
    <property type="match status" value="1"/>
</dbReference>
<sequence length="257" mass="30094">MHQEQVKAFRLWFYQYTKSYYSDDPKIQTGIKFKEEHTDRVCQNINRIGQSLNLSLEDLYLADTVALFHDLGRFKQYTVYRSFNDRRTEDHAQMGLRELGLTGVLSVLSEEEKAIIKTAIEYHNQRDLPLSLPERCLMFARLIRDADKLDILHSFVEYYTHPTNDAYSVMETGLPDTPEYSQTFVQNLLQQQSCSYSDVANCNDRKLLQLSWIYDINFKFTLAEIARQGYITKIFDTLPQTTDLLAVQEHLLSFISN</sequence>
<dbReference type="STRING" id="485916.Dtox_1720"/>
<accession>C8VX01</accession>
<dbReference type="InterPro" id="IPR003607">
    <property type="entry name" value="HD/PDEase_dom"/>
</dbReference>
<dbReference type="KEGG" id="dae:Dtox_1720"/>
<dbReference type="SUPFAM" id="SSF109604">
    <property type="entry name" value="HD-domain/PDEase-like"/>
    <property type="match status" value="1"/>
</dbReference>
<evidence type="ECO:0000259" key="1">
    <source>
        <dbReference type="Pfam" id="PF01966"/>
    </source>
</evidence>
<dbReference type="Proteomes" id="UP000002217">
    <property type="component" value="Chromosome"/>
</dbReference>
<dbReference type="HOGENOM" id="CLU_087303_0_0_9"/>
<evidence type="ECO:0000313" key="2">
    <source>
        <dbReference type="EMBL" id="ACV62577.1"/>
    </source>
</evidence>
<name>C8VX01_DESAS</name>
<dbReference type="Pfam" id="PF01966">
    <property type="entry name" value="HD"/>
    <property type="match status" value="1"/>
</dbReference>
<protein>
    <submittedName>
        <fullName evidence="2">HD domain-containing protein</fullName>
    </submittedName>
</protein>
<dbReference type="eggNOG" id="COG1418">
    <property type="taxonomic scope" value="Bacteria"/>
</dbReference>
<reference evidence="2 3" key="1">
    <citation type="journal article" date="2009" name="Stand. Genomic Sci.">
        <title>Complete genome sequence of Desulfotomaculum acetoxidans type strain (5575).</title>
        <authorList>
            <person name="Spring S."/>
            <person name="Lapidus A."/>
            <person name="Schroder M."/>
            <person name="Gleim D."/>
            <person name="Sims D."/>
            <person name="Meincke L."/>
            <person name="Glavina Del Rio T."/>
            <person name="Tice H."/>
            <person name="Copeland A."/>
            <person name="Cheng J.F."/>
            <person name="Lucas S."/>
            <person name="Chen F."/>
            <person name="Nolan M."/>
            <person name="Bruce D."/>
            <person name="Goodwin L."/>
            <person name="Pitluck S."/>
            <person name="Ivanova N."/>
            <person name="Mavromatis K."/>
            <person name="Mikhailova N."/>
            <person name="Pati A."/>
            <person name="Chen A."/>
            <person name="Palaniappan K."/>
            <person name="Land M."/>
            <person name="Hauser L."/>
            <person name="Chang Y.J."/>
            <person name="Jeffries C.D."/>
            <person name="Chain P."/>
            <person name="Saunders E."/>
            <person name="Brettin T."/>
            <person name="Detter J.C."/>
            <person name="Goker M."/>
            <person name="Bristow J."/>
            <person name="Eisen J.A."/>
            <person name="Markowitz V."/>
            <person name="Hugenholtz P."/>
            <person name="Kyrpides N.C."/>
            <person name="Klenk H.P."/>
            <person name="Han C."/>
        </authorList>
    </citation>
    <scope>NUCLEOTIDE SEQUENCE [LARGE SCALE GENOMIC DNA]</scope>
    <source>
        <strain evidence="3">ATCC 49208 / DSM 771 / VKM B-1644</strain>
    </source>
</reference>
<evidence type="ECO:0000313" key="3">
    <source>
        <dbReference type="Proteomes" id="UP000002217"/>
    </source>
</evidence>
<proteinExistence type="predicted"/>
<feature type="domain" description="HD" evidence="1">
    <location>
        <begin position="36"/>
        <end position="150"/>
    </location>
</feature>
<dbReference type="InterPro" id="IPR006674">
    <property type="entry name" value="HD_domain"/>
</dbReference>
<dbReference type="EMBL" id="CP001720">
    <property type="protein sequence ID" value="ACV62577.1"/>
    <property type="molecule type" value="Genomic_DNA"/>
</dbReference>
<dbReference type="Gene3D" id="1.10.3210.10">
    <property type="entry name" value="Hypothetical protein af1432"/>
    <property type="match status" value="1"/>
</dbReference>
<gene>
    <name evidence="2" type="ordered locus">Dtox_1720</name>
</gene>
<organism evidence="2 3">
    <name type="scientific">Desulfofarcimen acetoxidans (strain ATCC 49208 / DSM 771 / KCTC 5769 / VKM B-1644 / 5575)</name>
    <name type="common">Desulfotomaculum acetoxidans</name>
    <dbReference type="NCBI Taxonomy" id="485916"/>
    <lineage>
        <taxon>Bacteria</taxon>
        <taxon>Bacillati</taxon>
        <taxon>Bacillota</taxon>
        <taxon>Clostridia</taxon>
        <taxon>Eubacteriales</taxon>
        <taxon>Peptococcaceae</taxon>
        <taxon>Desulfofarcimen</taxon>
    </lineage>
</organism>